<keyword evidence="1" id="KW-1133">Transmembrane helix</keyword>
<dbReference type="Pfam" id="PF16481">
    <property type="entry name" value="DUF5058"/>
    <property type="match status" value="1"/>
</dbReference>
<feature type="transmembrane region" description="Helical" evidence="1">
    <location>
        <begin position="123"/>
        <end position="146"/>
    </location>
</feature>
<dbReference type="Proteomes" id="UP001241537">
    <property type="component" value="Unassembled WGS sequence"/>
</dbReference>
<feature type="transmembrane region" description="Helical" evidence="1">
    <location>
        <begin position="221"/>
        <end position="241"/>
    </location>
</feature>
<organism evidence="2 3">
    <name type="scientific">Moryella indoligenes</name>
    <dbReference type="NCBI Taxonomy" id="371674"/>
    <lineage>
        <taxon>Bacteria</taxon>
        <taxon>Bacillati</taxon>
        <taxon>Bacillota</taxon>
        <taxon>Clostridia</taxon>
        <taxon>Lachnospirales</taxon>
        <taxon>Lachnospiraceae</taxon>
        <taxon>Moryella</taxon>
    </lineage>
</organism>
<protein>
    <recommendedName>
        <fullName evidence="4">DUF5058 domain-containing protein</fullName>
    </recommendedName>
</protein>
<dbReference type="AlphaFoldDB" id="A0AAE4ALR3"/>
<dbReference type="EMBL" id="JAUSTO010000020">
    <property type="protein sequence ID" value="MDQ0153445.1"/>
    <property type="molecule type" value="Genomic_DNA"/>
</dbReference>
<evidence type="ECO:0000313" key="2">
    <source>
        <dbReference type="EMBL" id="MDQ0153445.1"/>
    </source>
</evidence>
<keyword evidence="1" id="KW-0812">Transmembrane</keyword>
<evidence type="ECO:0008006" key="4">
    <source>
        <dbReference type="Google" id="ProtNLM"/>
    </source>
</evidence>
<accession>A0AAE4ALR3</accession>
<reference evidence="2" key="1">
    <citation type="submission" date="2023-07" db="EMBL/GenBank/DDBJ databases">
        <title>Genomic Encyclopedia of Type Strains, Phase IV (KMG-IV): sequencing the most valuable type-strain genomes for metagenomic binning, comparative biology and taxonomic classification.</title>
        <authorList>
            <person name="Goeker M."/>
        </authorList>
    </citation>
    <scope>NUCLEOTIDE SEQUENCE</scope>
    <source>
        <strain evidence="2">DSM 19659</strain>
    </source>
</reference>
<feature type="transmembrane region" description="Helical" evidence="1">
    <location>
        <begin position="53"/>
        <end position="79"/>
    </location>
</feature>
<feature type="transmembrane region" description="Helical" evidence="1">
    <location>
        <begin position="167"/>
        <end position="184"/>
    </location>
</feature>
<sequence length="243" mass="26347">MMMSLSDILNSKPLYLLVGTALLVIFGMCIFFCKRAIKRAKELNISKDKIKSVIRASVIFSIVPSVSVIIGLITLAPILGVPWPWFRLSVVGSLPYELMAADLSVKGAGFSGFEDFLNHGTPAVIGAIMFVMSISIMAGMVFNVFALKRVHTGVLKAGEKDTPFVDLALSVLVIGMMSVFVPVQSVKSRIHLLTIIVSMLITWICSKLASRYKITWLNDFTMSFALVGAMAAAVIFTNMGMGG</sequence>
<name>A0AAE4ALR3_9FIRM</name>
<feature type="transmembrane region" description="Helical" evidence="1">
    <location>
        <begin position="190"/>
        <end position="209"/>
    </location>
</feature>
<feature type="transmembrane region" description="Helical" evidence="1">
    <location>
        <begin position="14"/>
        <end position="33"/>
    </location>
</feature>
<comment type="caution">
    <text evidence="2">The sequence shown here is derived from an EMBL/GenBank/DDBJ whole genome shotgun (WGS) entry which is preliminary data.</text>
</comment>
<keyword evidence="3" id="KW-1185">Reference proteome</keyword>
<gene>
    <name evidence="2" type="ORF">J2S20_002165</name>
</gene>
<proteinExistence type="predicted"/>
<evidence type="ECO:0000313" key="3">
    <source>
        <dbReference type="Proteomes" id="UP001241537"/>
    </source>
</evidence>
<keyword evidence="1" id="KW-0472">Membrane</keyword>
<evidence type="ECO:0000256" key="1">
    <source>
        <dbReference type="SAM" id="Phobius"/>
    </source>
</evidence>
<dbReference type="InterPro" id="IPR032479">
    <property type="entry name" value="DUF5058"/>
</dbReference>